<evidence type="ECO:0000256" key="1">
    <source>
        <dbReference type="ARBA" id="ARBA00006354"/>
    </source>
</evidence>
<feature type="domain" description="AAA+ ATPase" evidence="2">
    <location>
        <begin position="211"/>
        <end position="396"/>
    </location>
</feature>
<reference evidence="3 4" key="1">
    <citation type="submission" date="2019-07" db="EMBL/GenBank/DDBJ databases">
        <authorList>
            <person name="Zhou L.-Y."/>
        </authorList>
    </citation>
    <scope>NUCLEOTIDE SEQUENCE [LARGE SCALE GENOMIC DNA]</scope>
    <source>
        <strain evidence="3 4">YIM 101269</strain>
    </source>
</reference>
<dbReference type="SUPFAM" id="SSF52540">
    <property type="entry name" value="P-loop containing nucleoside triphosphate hydrolases"/>
    <property type="match status" value="1"/>
</dbReference>
<evidence type="ECO:0000313" key="4">
    <source>
        <dbReference type="Proteomes" id="UP000317638"/>
    </source>
</evidence>
<dbReference type="InterPro" id="IPR027417">
    <property type="entry name" value="P-loop_NTPase"/>
</dbReference>
<dbReference type="Proteomes" id="UP000317638">
    <property type="component" value="Unassembled WGS sequence"/>
</dbReference>
<dbReference type="InterPro" id="IPR003593">
    <property type="entry name" value="AAA+_ATPase"/>
</dbReference>
<dbReference type="PANTHER" id="PTHR32039">
    <property type="entry name" value="MAGNESIUM-CHELATASE SUBUNIT CHLI"/>
    <property type="match status" value="1"/>
</dbReference>
<dbReference type="InterPro" id="IPR025158">
    <property type="entry name" value="Mg_chelat-rel_C"/>
</dbReference>
<dbReference type="Pfam" id="PF13541">
    <property type="entry name" value="ChlI"/>
    <property type="match status" value="1"/>
</dbReference>
<dbReference type="OrthoDB" id="9813147at2"/>
<dbReference type="PANTHER" id="PTHR32039:SF7">
    <property type="entry name" value="COMPETENCE PROTEIN COMM"/>
    <property type="match status" value="1"/>
</dbReference>
<organism evidence="3 4">
    <name type="scientific">Tessaracoccus rhinocerotis</name>
    <dbReference type="NCBI Taxonomy" id="1689449"/>
    <lineage>
        <taxon>Bacteria</taxon>
        <taxon>Bacillati</taxon>
        <taxon>Actinomycetota</taxon>
        <taxon>Actinomycetes</taxon>
        <taxon>Propionibacteriales</taxon>
        <taxon>Propionibacteriaceae</taxon>
        <taxon>Tessaracoccus</taxon>
    </lineage>
</organism>
<dbReference type="Gene3D" id="3.30.230.10">
    <property type="match status" value="1"/>
</dbReference>
<evidence type="ECO:0000259" key="2">
    <source>
        <dbReference type="SMART" id="SM00382"/>
    </source>
</evidence>
<accession>A0A553K2U5</accession>
<dbReference type="InterPro" id="IPR020568">
    <property type="entry name" value="Ribosomal_Su5_D2-typ_SF"/>
</dbReference>
<dbReference type="Pfam" id="PF13335">
    <property type="entry name" value="Mg_chelatase_C"/>
    <property type="match status" value="1"/>
</dbReference>
<proteinExistence type="inferred from homology"/>
<dbReference type="GO" id="GO:0005524">
    <property type="term" value="F:ATP binding"/>
    <property type="evidence" value="ECO:0007669"/>
    <property type="project" value="InterPro"/>
</dbReference>
<dbReference type="Gene3D" id="3.40.50.300">
    <property type="entry name" value="P-loop containing nucleotide triphosphate hydrolases"/>
    <property type="match status" value="1"/>
</dbReference>
<dbReference type="InterPro" id="IPR045006">
    <property type="entry name" value="CHLI-like"/>
</dbReference>
<keyword evidence="4" id="KW-1185">Reference proteome</keyword>
<dbReference type="EMBL" id="VKKG01000002">
    <property type="protein sequence ID" value="TRY19030.1"/>
    <property type="molecule type" value="Genomic_DNA"/>
</dbReference>
<evidence type="ECO:0000313" key="3">
    <source>
        <dbReference type="EMBL" id="TRY19030.1"/>
    </source>
</evidence>
<dbReference type="SUPFAM" id="SSF54211">
    <property type="entry name" value="Ribosomal protein S5 domain 2-like"/>
    <property type="match status" value="1"/>
</dbReference>
<comment type="similarity">
    <text evidence="1">Belongs to the Mg-chelatase subunits D/I family. ComM subfamily.</text>
</comment>
<gene>
    <name evidence="3" type="ORF">FOJ82_07990</name>
</gene>
<dbReference type="InterPro" id="IPR004482">
    <property type="entry name" value="Mg_chelat-rel"/>
</dbReference>
<dbReference type="Pfam" id="PF01078">
    <property type="entry name" value="Mg_chelatase"/>
    <property type="match status" value="1"/>
</dbReference>
<dbReference type="AlphaFoldDB" id="A0A553K2U5"/>
<dbReference type="RefSeq" id="WP_143937922.1">
    <property type="nucleotide sequence ID" value="NZ_VKKG01000002.1"/>
</dbReference>
<dbReference type="InterPro" id="IPR014721">
    <property type="entry name" value="Ribsml_uS5_D2-typ_fold_subgr"/>
</dbReference>
<dbReference type="InterPro" id="IPR000523">
    <property type="entry name" value="Mg_chelatse_chII-like_cat_dom"/>
</dbReference>
<protein>
    <submittedName>
        <fullName evidence="3">YifB family Mg chelatase-like AAA ATPase</fullName>
    </submittedName>
</protein>
<dbReference type="NCBIfam" id="TIGR00368">
    <property type="entry name" value="YifB family Mg chelatase-like AAA ATPase"/>
    <property type="match status" value="1"/>
</dbReference>
<dbReference type="SMART" id="SM00382">
    <property type="entry name" value="AAA"/>
    <property type="match status" value="1"/>
</dbReference>
<comment type="caution">
    <text evidence="3">The sequence shown here is derived from an EMBL/GenBank/DDBJ whole genome shotgun (WGS) entry which is preliminary data.</text>
</comment>
<name>A0A553K2U5_9ACTN</name>
<sequence length="507" mass="54150">MTASSWSVALSGIEGAMVEVEAALGGGLPRVKVVGLPDASLNEAKERVKAAVVASGYDFPQVLLTINLSPAGLPKHGTHFDLAIAAATLACTAKLPAERVRRFVYLGELSLNGKVRRVRGILPALLAASRAGFEKAVVPAGQVGEAHLVPGLEIWPVSHLGDLQDVVAGRPPRTDLAEEAADGRPQDRGLDLSDVHGHADGRWVMEVAAAGRHHVYLHGSPGVGKTMLAERLPGILPELSPQEAVEVSAIHSLAGVDIGSRLLTRAPYADPHHNCTMASLIGGGREIRPGSISLAHRGVLFLDEAPEFGAKLLDSLRTPLEGGEVTIARANQQVRYPARFQLVLAANPCSCGNAGVVGRECTCLPMQVRRYQERLSGPILDRIDIRHQMLPLKRAFLGEAVETPESSSAVLQRVLEARARQQARLRETPWSTNGEVPGAHLRKHLPLPSDLGPLERALARGSLSHRGLDKVLRLAWTVADLTGRETISPANLRVAMQMRQGEALEAA</sequence>